<dbReference type="GO" id="GO:0008652">
    <property type="term" value="P:amino acid biosynthetic process"/>
    <property type="evidence" value="ECO:0007669"/>
    <property type="project" value="UniProtKB-KW"/>
</dbReference>
<feature type="binding site" evidence="11">
    <location>
        <position position="157"/>
    </location>
    <ligand>
        <name>ATP</name>
        <dbReference type="ChEBI" id="CHEBI:30616"/>
    </ligand>
</feature>
<dbReference type="AlphaFoldDB" id="A0A370H0Z6"/>
<dbReference type="OrthoDB" id="9800332at2"/>
<comment type="subcellular location">
    <subcellularLocation>
        <location evidence="11">Cytoplasm</location>
    </subcellularLocation>
</comment>
<keyword evidence="4 11" id="KW-0028">Amino-acid biosynthesis</keyword>
<dbReference type="HAMAP" id="MF_00109">
    <property type="entry name" value="Shikimate_kinase"/>
    <property type="match status" value="1"/>
</dbReference>
<dbReference type="GO" id="GO:0005524">
    <property type="term" value="F:ATP binding"/>
    <property type="evidence" value="ECO:0007669"/>
    <property type="project" value="UniProtKB-UniRule"/>
</dbReference>
<comment type="pathway">
    <text evidence="1 11">Metabolic intermediate biosynthesis; chorismate biosynthesis; chorismate from D-erythrose 4-phosphate and phosphoenolpyruvate: step 5/7.</text>
</comment>
<name>A0A370H0Z6_9COXI</name>
<dbReference type="Gene3D" id="3.40.50.300">
    <property type="entry name" value="P-loop containing nucleotide triphosphate hydrolases"/>
    <property type="match status" value="1"/>
</dbReference>
<dbReference type="InterPro" id="IPR023000">
    <property type="entry name" value="Shikimate_kinase_CS"/>
</dbReference>
<dbReference type="PANTHER" id="PTHR21087:SF16">
    <property type="entry name" value="SHIKIMATE KINASE 1, CHLOROPLASTIC"/>
    <property type="match status" value="1"/>
</dbReference>
<accession>A0A370H0Z6</accession>
<keyword evidence="13" id="KW-1185">Reference proteome</keyword>
<comment type="similarity">
    <text evidence="2 11">Belongs to the shikimate kinase family.</text>
</comment>
<evidence type="ECO:0000256" key="11">
    <source>
        <dbReference type="HAMAP-Rule" id="MF_00109"/>
    </source>
</evidence>
<dbReference type="SUPFAM" id="SSF52540">
    <property type="entry name" value="P-loop containing nucleoside triphosphate hydrolases"/>
    <property type="match status" value="1"/>
</dbReference>
<organism evidence="12 13">
    <name type="scientific">Aquicella lusitana</name>
    <dbReference type="NCBI Taxonomy" id="254246"/>
    <lineage>
        <taxon>Bacteria</taxon>
        <taxon>Pseudomonadati</taxon>
        <taxon>Pseudomonadota</taxon>
        <taxon>Gammaproteobacteria</taxon>
        <taxon>Legionellales</taxon>
        <taxon>Coxiellaceae</taxon>
        <taxon>Aquicella</taxon>
    </lineage>
</organism>
<evidence type="ECO:0000256" key="8">
    <source>
        <dbReference type="ARBA" id="ARBA00022840"/>
    </source>
</evidence>
<dbReference type="InterPro" id="IPR000623">
    <property type="entry name" value="Shikimate_kinase/TSH1"/>
</dbReference>
<comment type="function">
    <text evidence="11">Catalyzes the specific phosphorylation of the 3-hydroxyl group of shikimic acid using ATP as a cosubstrate.</text>
</comment>
<dbReference type="UniPathway" id="UPA00053">
    <property type="reaction ID" value="UER00088"/>
</dbReference>
<evidence type="ECO:0000256" key="10">
    <source>
        <dbReference type="ARBA" id="ARBA00048567"/>
    </source>
</evidence>
<evidence type="ECO:0000313" key="13">
    <source>
        <dbReference type="Proteomes" id="UP000254720"/>
    </source>
</evidence>
<evidence type="ECO:0000256" key="4">
    <source>
        <dbReference type="ARBA" id="ARBA00022605"/>
    </source>
</evidence>
<evidence type="ECO:0000256" key="3">
    <source>
        <dbReference type="ARBA" id="ARBA00012154"/>
    </source>
</evidence>
<dbReference type="NCBIfam" id="NF003456">
    <property type="entry name" value="PRK05057.1"/>
    <property type="match status" value="1"/>
</dbReference>
<dbReference type="RefSeq" id="WP_114833450.1">
    <property type="nucleotide sequence ID" value="NZ_LR699114.1"/>
</dbReference>
<comment type="catalytic activity">
    <reaction evidence="10 11">
        <text>shikimate + ATP = 3-phosphoshikimate + ADP + H(+)</text>
        <dbReference type="Rhea" id="RHEA:13121"/>
        <dbReference type="ChEBI" id="CHEBI:15378"/>
        <dbReference type="ChEBI" id="CHEBI:30616"/>
        <dbReference type="ChEBI" id="CHEBI:36208"/>
        <dbReference type="ChEBI" id="CHEBI:145989"/>
        <dbReference type="ChEBI" id="CHEBI:456216"/>
        <dbReference type="EC" id="2.7.1.71"/>
    </reaction>
</comment>
<dbReference type="Proteomes" id="UP000254720">
    <property type="component" value="Unassembled WGS sequence"/>
</dbReference>
<dbReference type="InterPro" id="IPR031322">
    <property type="entry name" value="Shikimate/glucono_kinase"/>
</dbReference>
<feature type="binding site" evidence="11">
    <location>
        <position position="19"/>
    </location>
    <ligand>
        <name>Mg(2+)</name>
        <dbReference type="ChEBI" id="CHEBI:18420"/>
    </ligand>
</feature>
<dbReference type="EMBL" id="QQAX01000002">
    <property type="protein sequence ID" value="RDI48644.1"/>
    <property type="molecule type" value="Genomic_DNA"/>
</dbReference>
<feature type="binding site" evidence="11">
    <location>
        <position position="121"/>
    </location>
    <ligand>
        <name>ATP</name>
        <dbReference type="ChEBI" id="CHEBI:30616"/>
    </ligand>
</feature>
<reference evidence="12 13" key="1">
    <citation type="submission" date="2018-07" db="EMBL/GenBank/DDBJ databases">
        <title>Genomic Encyclopedia of Type Strains, Phase IV (KMG-IV): sequencing the most valuable type-strain genomes for metagenomic binning, comparative biology and taxonomic classification.</title>
        <authorList>
            <person name="Goeker M."/>
        </authorList>
    </citation>
    <scope>NUCLEOTIDE SEQUENCE [LARGE SCALE GENOMIC DNA]</scope>
    <source>
        <strain evidence="12 13">DSM 16500</strain>
    </source>
</reference>
<dbReference type="InterPro" id="IPR027417">
    <property type="entry name" value="P-loop_NTPase"/>
</dbReference>
<proteinExistence type="inferred from homology"/>
<keyword evidence="11" id="KW-0479">Metal-binding</keyword>
<evidence type="ECO:0000256" key="1">
    <source>
        <dbReference type="ARBA" id="ARBA00004842"/>
    </source>
</evidence>
<keyword evidence="7 11" id="KW-0418">Kinase</keyword>
<evidence type="ECO:0000256" key="9">
    <source>
        <dbReference type="ARBA" id="ARBA00023141"/>
    </source>
</evidence>
<dbReference type="PANTHER" id="PTHR21087">
    <property type="entry name" value="SHIKIMATE KINASE"/>
    <property type="match status" value="1"/>
</dbReference>
<sequence length="176" mass="20266">MKDRRKNIFLVGPMGAGKTSVGRYLAKQLNKDFYDSDEEIEKKMGVSLTWIFDLEGMAGFRLREMKVIDELSALPDIVLSTGGGCVETPEVREILRQRGLVIYMEVSLKTQLDRLKRDKKRPLLQGNNPQEVLERLWEEREPIYEGIADLTVLTDSRSVRDVCEDILAWLEKHGLR</sequence>
<feature type="binding site" evidence="11">
    <location>
        <position position="140"/>
    </location>
    <ligand>
        <name>substrate</name>
    </ligand>
</feature>
<evidence type="ECO:0000256" key="2">
    <source>
        <dbReference type="ARBA" id="ARBA00006997"/>
    </source>
</evidence>
<gene>
    <name evidence="11" type="primary">aroK</name>
    <name evidence="12" type="ORF">C8D86_10272</name>
</gene>
<dbReference type="EC" id="2.7.1.71" evidence="3 11"/>
<keyword evidence="5 11" id="KW-0808">Transferase</keyword>
<dbReference type="CDD" id="cd00464">
    <property type="entry name" value="SK"/>
    <property type="match status" value="1"/>
</dbReference>
<dbReference type="GO" id="GO:0009073">
    <property type="term" value="P:aromatic amino acid family biosynthetic process"/>
    <property type="evidence" value="ECO:0007669"/>
    <property type="project" value="UniProtKB-KW"/>
</dbReference>
<feature type="binding site" evidence="11">
    <location>
        <position position="37"/>
    </location>
    <ligand>
        <name>substrate</name>
    </ligand>
</feature>
<evidence type="ECO:0000256" key="5">
    <source>
        <dbReference type="ARBA" id="ARBA00022679"/>
    </source>
</evidence>
<evidence type="ECO:0000313" key="12">
    <source>
        <dbReference type="EMBL" id="RDI48644.1"/>
    </source>
</evidence>
<keyword evidence="8 11" id="KW-0067">ATP-binding</keyword>
<protein>
    <recommendedName>
        <fullName evidence="3 11">Shikimate kinase</fullName>
        <shortName evidence="11">SK</shortName>
        <ecNumber evidence="3 11">2.7.1.71</ecNumber>
    </recommendedName>
</protein>
<feature type="binding site" evidence="11">
    <location>
        <position position="83"/>
    </location>
    <ligand>
        <name>substrate</name>
    </ligand>
</feature>
<dbReference type="GO" id="GO:0009423">
    <property type="term" value="P:chorismate biosynthetic process"/>
    <property type="evidence" value="ECO:0007669"/>
    <property type="project" value="UniProtKB-UniRule"/>
</dbReference>
<comment type="subunit">
    <text evidence="11">Monomer.</text>
</comment>
<evidence type="ECO:0000256" key="6">
    <source>
        <dbReference type="ARBA" id="ARBA00022741"/>
    </source>
</evidence>
<keyword evidence="11" id="KW-0460">Magnesium</keyword>
<feature type="binding site" evidence="11">
    <location>
        <begin position="15"/>
        <end position="20"/>
    </location>
    <ligand>
        <name>ATP</name>
        <dbReference type="ChEBI" id="CHEBI:30616"/>
    </ligand>
</feature>
<keyword evidence="6 11" id="KW-0547">Nucleotide-binding</keyword>
<dbReference type="GO" id="GO:0000287">
    <property type="term" value="F:magnesium ion binding"/>
    <property type="evidence" value="ECO:0007669"/>
    <property type="project" value="UniProtKB-UniRule"/>
</dbReference>
<keyword evidence="11" id="KW-0963">Cytoplasm</keyword>
<evidence type="ECO:0000256" key="7">
    <source>
        <dbReference type="ARBA" id="ARBA00022777"/>
    </source>
</evidence>
<dbReference type="PRINTS" id="PR01100">
    <property type="entry name" value="SHIKIMTKNASE"/>
</dbReference>
<dbReference type="PROSITE" id="PS01128">
    <property type="entry name" value="SHIKIMATE_KINASE"/>
    <property type="match status" value="1"/>
</dbReference>
<feature type="binding site" evidence="11">
    <location>
        <position position="61"/>
    </location>
    <ligand>
        <name>substrate</name>
    </ligand>
</feature>
<keyword evidence="9 11" id="KW-0057">Aromatic amino acid biosynthesis</keyword>
<dbReference type="Pfam" id="PF01202">
    <property type="entry name" value="SKI"/>
    <property type="match status" value="1"/>
</dbReference>
<dbReference type="GO" id="GO:0004765">
    <property type="term" value="F:shikimate kinase activity"/>
    <property type="evidence" value="ECO:0007669"/>
    <property type="project" value="UniProtKB-UniRule"/>
</dbReference>
<comment type="caution">
    <text evidence="12">The sequence shown here is derived from an EMBL/GenBank/DDBJ whole genome shotgun (WGS) entry which is preliminary data.</text>
</comment>
<dbReference type="GO" id="GO:0005829">
    <property type="term" value="C:cytosol"/>
    <property type="evidence" value="ECO:0007669"/>
    <property type="project" value="TreeGrafter"/>
</dbReference>
<comment type="cofactor">
    <cofactor evidence="11">
        <name>Mg(2+)</name>
        <dbReference type="ChEBI" id="CHEBI:18420"/>
    </cofactor>
    <text evidence="11">Binds 1 Mg(2+) ion per subunit.</text>
</comment>